<evidence type="ECO:0000313" key="2">
    <source>
        <dbReference type="EMBL" id="XBH17555.1"/>
    </source>
</evidence>
<reference evidence="2" key="1">
    <citation type="submission" date="2023-03" db="EMBL/GenBank/DDBJ databases">
        <title>Edaphobacter sp.</title>
        <authorList>
            <person name="Huber K.J."/>
            <person name="Papendorf J."/>
            <person name="Pilke C."/>
            <person name="Bunk B."/>
            <person name="Sproeer C."/>
            <person name="Pester M."/>
        </authorList>
    </citation>
    <scope>NUCLEOTIDE SEQUENCE</scope>
    <source>
        <strain evidence="2">DSM 110680</strain>
    </source>
</reference>
<name>A0AAU7DKE3_9BACT</name>
<dbReference type="EMBL" id="CP121196">
    <property type="protein sequence ID" value="XBH17555.1"/>
    <property type="molecule type" value="Genomic_DNA"/>
</dbReference>
<evidence type="ECO:0008006" key="3">
    <source>
        <dbReference type="Google" id="ProtNLM"/>
    </source>
</evidence>
<protein>
    <recommendedName>
        <fullName evidence="3">DUF1579 domain-containing protein</fullName>
    </recommendedName>
</protein>
<sequence>MKSIVSRFVLQTSLGAMLMAGSCVLAAAQQSGMPNVDAQREAMKKLGFLAGHWSGPVSISRGPGEPLKLSQTENVQFKLDGLVLLIEGESTGSDGKKQFQALATVAYDDASHAYRFRAFNDGHYIDAELTVQPDGFAWGFETGPAKIQNAMQLTAKGEWQETTDVTFGSAPPHRSVDMLLQHQP</sequence>
<proteinExistence type="predicted"/>
<dbReference type="RefSeq" id="WP_348262779.1">
    <property type="nucleotide sequence ID" value="NZ_CP121196.1"/>
</dbReference>
<feature type="signal peptide" evidence="1">
    <location>
        <begin position="1"/>
        <end position="27"/>
    </location>
</feature>
<organism evidence="2">
    <name type="scientific">Telmatobacter sp. DSM 110680</name>
    <dbReference type="NCBI Taxonomy" id="3036704"/>
    <lineage>
        <taxon>Bacteria</taxon>
        <taxon>Pseudomonadati</taxon>
        <taxon>Acidobacteriota</taxon>
        <taxon>Terriglobia</taxon>
        <taxon>Terriglobales</taxon>
        <taxon>Acidobacteriaceae</taxon>
        <taxon>Telmatobacter</taxon>
    </lineage>
</organism>
<dbReference type="AlphaFoldDB" id="A0AAU7DKE3"/>
<accession>A0AAU7DKE3</accession>
<dbReference type="PROSITE" id="PS51257">
    <property type="entry name" value="PROKAR_LIPOPROTEIN"/>
    <property type="match status" value="1"/>
</dbReference>
<gene>
    <name evidence="2" type="ORF">P8935_23685</name>
</gene>
<feature type="chain" id="PRO_5043930017" description="DUF1579 domain-containing protein" evidence="1">
    <location>
        <begin position="28"/>
        <end position="184"/>
    </location>
</feature>
<evidence type="ECO:0000256" key="1">
    <source>
        <dbReference type="SAM" id="SignalP"/>
    </source>
</evidence>
<keyword evidence="1" id="KW-0732">Signal</keyword>